<dbReference type="Proteomes" id="UP000663880">
    <property type="component" value="Unassembled WGS sequence"/>
</dbReference>
<dbReference type="EMBL" id="CAJOBZ010000008">
    <property type="protein sequence ID" value="CAF4821509.1"/>
    <property type="molecule type" value="Genomic_DNA"/>
</dbReference>
<gene>
    <name evidence="2" type="ORF">PMACD_LOCUS4634</name>
</gene>
<dbReference type="AlphaFoldDB" id="A0A821QHJ5"/>
<dbReference type="Pfam" id="PF13843">
    <property type="entry name" value="DDE_Tnp_1_7"/>
    <property type="match status" value="1"/>
</dbReference>
<dbReference type="OrthoDB" id="122438at2759"/>
<protein>
    <recommendedName>
        <fullName evidence="1">PiggyBac transposable element-derived protein domain-containing protein</fullName>
    </recommendedName>
</protein>
<organism evidence="2 3">
    <name type="scientific">Pieris macdunnoughi</name>
    <dbReference type="NCBI Taxonomy" id="345717"/>
    <lineage>
        <taxon>Eukaryota</taxon>
        <taxon>Metazoa</taxon>
        <taxon>Ecdysozoa</taxon>
        <taxon>Arthropoda</taxon>
        <taxon>Hexapoda</taxon>
        <taxon>Insecta</taxon>
        <taxon>Pterygota</taxon>
        <taxon>Neoptera</taxon>
        <taxon>Endopterygota</taxon>
        <taxon>Lepidoptera</taxon>
        <taxon>Glossata</taxon>
        <taxon>Ditrysia</taxon>
        <taxon>Papilionoidea</taxon>
        <taxon>Pieridae</taxon>
        <taxon>Pierinae</taxon>
        <taxon>Pieris</taxon>
    </lineage>
</organism>
<sequence>MPRLLESEITKYLKLLKIQKMLDGSTPNYDRLFKIRPLEEMLNCQFGKVPLDQRLSIDEQMCATKMSHNIKQYMPKLNPTRGGSNYISSAVYKDMLIDLRFTGGGGSKITSYLVSQIWESLELQSSG</sequence>
<evidence type="ECO:0000259" key="1">
    <source>
        <dbReference type="Pfam" id="PF13843"/>
    </source>
</evidence>
<comment type="caution">
    <text evidence="2">The sequence shown here is derived from an EMBL/GenBank/DDBJ whole genome shotgun (WGS) entry which is preliminary data.</text>
</comment>
<keyword evidence="3" id="KW-1185">Reference proteome</keyword>
<proteinExistence type="predicted"/>
<evidence type="ECO:0000313" key="3">
    <source>
        <dbReference type="Proteomes" id="UP000663880"/>
    </source>
</evidence>
<reference evidence="2" key="1">
    <citation type="submission" date="2021-02" db="EMBL/GenBank/DDBJ databases">
        <authorList>
            <person name="Steward A R."/>
        </authorList>
    </citation>
    <scope>NUCLEOTIDE SEQUENCE</scope>
</reference>
<evidence type="ECO:0000313" key="2">
    <source>
        <dbReference type="EMBL" id="CAF4821509.1"/>
    </source>
</evidence>
<accession>A0A821QHJ5</accession>
<name>A0A821QHJ5_9NEOP</name>
<dbReference type="InterPro" id="IPR029526">
    <property type="entry name" value="PGBD"/>
</dbReference>
<feature type="domain" description="PiggyBac transposable element-derived protein" evidence="1">
    <location>
        <begin position="12"/>
        <end position="86"/>
    </location>
</feature>